<accession>A0A1F4VCX5</accession>
<comment type="catalytic activity">
    <reaction evidence="15">
        <text>tRNA(Met) + L-methionine + ATP = L-methionyl-tRNA(Met) + AMP + diphosphate</text>
        <dbReference type="Rhea" id="RHEA:13481"/>
        <dbReference type="Rhea" id="RHEA-COMP:9667"/>
        <dbReference type="Rhea" id="RHEA-COMP:9698"/>
        <dbReference type="ChEBI" id="CHEBI:30616"/>
        <dbReference type="ChEBI" id="CHEBI:33019"/>
        <dbReference type="ChEBI" id="CHEBI:57844"/>
        <dbReference type="ChEBI" id="CHEBI:78442"/>
        <dbReference type="ChEBI" id="CHEBI:78530"/>
        <dbReference type="ChEBI" id="CHEBI:456215"/>
        <dbReference type="EC" id="6.1.1.10"/>
    </reaction>
</comment>
<keyword evidence="13" id="KW-0030">Aminoacyl-tRNA synthetase</keyword>
<gene>
    <name evidence="18" type="ORF">A2797_00320</name>
</gene>
<evidence type="ECO:0000256" key="14">
    <source>
        <dbReference type="ARBA" id="ARBA00030904"/>
    </source>
</evidence>
<dbReference type="FunFam" id="2.40.50.140:FF:000042">
    <property type="entry name" value="Methionine--tRNA ligase"/>
    <property type="match status" value="1"/>
</dbReference>
<dbReference type="AlphaFoldDB" id="A0A1F4VCX5"/>
<dbReference type="GO" id="GO:0006412">
    <property type="term" value="P:translation"/>
    <property type="evidence" value="ECO:0007669"/>
    <property type="project" value="UniProtKB-KW"/>
</dbReference>
<dbReference type="InterPro" id="IPR051270">
    <property type="entry name" value="Tyrosine-tRNA_ligase_regulator"/>
</dbReference>
<evidence type="ECO:0000256" key="6">
    <source>
        <dbReference type="ARBA" id="ARBA00022490"/>
    </source>
</evidence>
<dbReference type="GO" id="GO:0004825">
    <property type="term" value="F:methionine-tRNA ligase activity"/>
    <property type="evidence" value="ECO:0007669"/>
    <property type="project" value="UniProtKB-EC"/>
</dbReference>
<evidence type="ECO:0000256" key="7">
    <source>
        <dbReference type="ARBA" id="ARBA00022555"/>
    </source>
</evidence>
<feature type="domain" description="TRNA-binding" evidence="17">
    <location>
        <begin position="7"/>
        <end position="108"/>
    </location>
</feature>
<proteinExistence type="predicted"/>
<comment type="subcellular location">
    <subcellularLocation>
        <location evidence="2">Cytoplasm</location>
    </subcellularLocation>
</comment>
<evidence type="ECO:0000256" key="2">
    <source>
        <dbReference type="ARBA" id="ARBA00004496"/>
    </source>
</evidence>
<evidence type="ECO:0000256" key="8">
    <source>
        <dbReference type="ARBA" id="ARBA00022598"/>
    </source>
</evidence>
<comment type="function">
    <text evidence="1">Is required not only for elongation of protein synthesis but also for the initiation of all mRNA translation through initiator tRNA(fMet) aminoacylation.</text>
</comment>
<sequence>MNVSFSDFKKLELKVGKIKSVEEVEGLDKLYKLEVEVGEAKTRILLAGLKASHEPYELMGKNIVVVANLEPKELRGILSEGMLLAAEGKDKPVLIIPEEEVKPGTTIR</sequence>
<evidence type="ECO:0000256" key="16">
    <source>
        <dbReference type="PROSITE-ProRule" id="PRU00209"/>
    </source>
</evidence>
<dbReference type="Pfam" id="PF01588">
    <property type="entry name" value="tRNA_bind"/>
    <property type="match status" value="1"/>
</dbReference>
<evidence type="ECO:0000256" key="4">
    <source>
        <dbReference type="ARBA" id="ARBA00012838"/>
    </source>
</evidence>
<evidence type="ECO:0000256" key="13">
    <source>
        <dbReference type="ARBA" id="ARBA00023146"/>
    </source>
</evidence>
<evidence type="ECO:0000256" key="3">
    <source>
        <dbReference type="ARBA" id="ARBA00011738"/>
    </source>
</evidence>
<evidence type="ECO:0000256" key="12">
    <source>
        <dbReference type="ARBA" id="ARBA00022917"/>
    </source>
</evidence>
<keyword evidence="12" id="KW-0648">Protein biosynthesis</keyword>
<keyword evidence="7 16" id="KW-0820">tRNA-binding</keyword>
<dbReference type="Proteomes" id="UP000179005">
    <property type="component" value="Unassembled WGS sequence"/>
</dbReference>
<evidence type="ECO:0000256" key="9">
    <source>
        <dbReference type="ARBA" id="ARBA00022741"/>
    </source>
</evidence>
<evidence type="ECO:0000256" key="15">
    <source>
        <dbReference type="ARBA" id="ARBA00047364"/>
    </source>
</evidence>
<dbReference type="GO" id="GO:0005737">
    <property type="term" value="C:cytoplasm"/>
    <property type="evidence" value="ECO:0007669"/>
    <property type="project" value="UniProtKB-SubCell"/>
</dbReference>
<comment type="caution">
    <text evidence="18">The sequence shown here is derived from an EMBL/GenBank/DDBJ whole genome shotgun (WGS) entry which is preliminary data.</text>
</comment>
<dbReference type="STRING" id="1802619.A2797_00320"/>
<keyword evidence="10" id="KW-0067">ATP-binding</keyword>
<dbReference type="SUPFAM" id="SSF50249">
    <property type="entry name" value="Nucleic acid-binding proteins"/>
    <property type="match status" value="1"/>
</dbReference>
<protein>
    <recommendedName>
        <fullName evidence="5">Methionine--tRNA ligase</fullName>
        <ecNumber evidence="4">6.1.1.10</ecNumber>
    </recommendedName>
    <alternativeName>
        <fullName evidence="14">Methionyl-tRNA synthetase</fullName>
    </alternativeName>
</protein>
<name>A0A1F4VCX5_UNCKA</name>
<dbReference type="PANTHER" id="PTHR11586:SF37">
    <property type="entry name" value="TRNA-BINDING DOMAIN-CONTAINING PROTEIN"/>
    <property type="match status" value="1"/>
</dbReference>
<keyword evidence="8" id="KW-0436">Ligase</keyword>
<evidence type="ECO:0000256" key="5">
    <source>
        <dbReference type="ARBA" id="ARBA00018753"/>
    </source>
</evidence>
<dbReference type="InterPro" id="IPR012340">
    <property type="entry name" value="NA-bd_OB-fold"/>
</dbReference>
<dbReference type="Gene3D" id="2.40.50.140">
    <property type="entry name" value="Nucleic acid-binding proteins"/>
    <property type="match status" value="1"/>
</dbReference>
<evidence type="ECO:0000256" key="1">
    <source>
        <dbReference type="ARBA" id="ARBA00003314"/>
    </source>
</evidence>
<dbReference type="GO" id="GO:0000049">
    <property type="term" value="F:tRNA binding"/>
    <property type="evidence" value="ECO:0007669"/>
    <property type="project" value="UniProtKB-UniRule"/>
</dbReference>
<evidence type="ECO:0000313" key="18">
    <source>
        <dbReference type="EMBL" id="OGC54878.1"/>
    </source>
</evidence>
<dbReference type="PANTHER" id="PTHR11586">
    <property type="entry name" value="TRNA-AMINOACYLATION COFACTOR ARC1 FAMILY MEMBER"/>
    <property type="match status" value="1"/>
</dbReference>
<dbReference type="InterPro" id="IPR002547">
    <property type="entry name" value="tRNA-bd_dom"/>
</dbReference>
<dbReference type="PROSITE" id="PS50886">
    <property type="entry name" value="TRBD"/>
    <property type="match status" value="1"/>
</dbReference>
<evidence type="ECO:0000313" key="19">
    <source>
        <dbReference type="Proteomes" id="UP000179005"/>
    </source>
</evidence>
<keyword evidence="6" id="KW-0963">Cytoplasm</keyword>
<keyword evidence="9" id="KW-0547">Nucleotide-binding</keyword>
<reference evidence="18 19" key="1">
    <citation type="journal article" date="2016" name="Nat. Commun.">
        <title>Thousands of microbial genomes shed light on interconnected biogeochemical processes in an aquifer system.</title>
        <authorList>
            <person name="Anantharaman K."/>
            <person name="Brown C.T."/>
            <person name="Hug L.A."/>
            <person name="Sharon I."/>
            <person name="Castelle C.J."/>
            <person name="Probst A.J."/>
            <person name="Thomas B.C."/>
            <person name="Singh A."/>
            <person name="Wilkins M.J."/>
            <person name="Karaoz U."/>
            <person name="Brodie E.L."/>
            <person name="Williams K.H."/>
            <person name="Hubbard S.S."/>
            <person name="Banfield J.F."/>
        </authorList>
    </citation>
    <scope>NUCLEOTIDE SEQUENCE [LARGE SCALE GENOMIC DNA]</scope>
</reference>
<organism evidence="18 19">
    <name type="scientific">candidate division WWE3 bacterium RIFCSPHIGHO2_01_FULL_48_15</name>
    <dbReference type="NCBI Taxonomy" id="1802619"/>
    <lineage>
        <taxon>Bacteria</taxon>
        <taxon>Katanobacteria</taxon>
    </lineage>
</organism>
<evidence type="ECO:0000256" key="10">
    <source>
        <dbReference type="ARBA" id="ARBA00022840"/>
    </source>
</evidence>
<evidence type="ECO:0000256" key="11">
    <source>
        <dbReference type="ARBA" id="ARBA00022884"/>
    </source>
</evidence>
<evidence type="ECO:0000259" key="17">
    <source>
        <dbReference type="PROSITE" id="PS50886"/>
    </source>
</evidence>
<dbReference type="EC" id="6.1.1.10" evidence="4"/>
<keyword evidence="11 16" id="KW-0694">RNA-binding</keyword>
<comment type="subunit">
    <text evidence="3">Homodimer.</text>
</comment>
<dbReference type="EMBL" id="MEVC01000011">
    <property type="protein sequence ID" value="OGC54878.1"/>
    <property type="molecule type" value="Genomic_DNA"/>
</dbReference>
<dbReference type="GO" id="GO:0005524">
    <property type="term" value="F:ATP binding"/>
    <property type="evidence" value="ECO:0007669"/>
    <property type="project" value="UniProtKB-KW"/>
</dbReference>